<evidence type="ECO:0000313" key="2">
    <source>
        <dbReference type="Proteomes" id="UP001056120"/>
    </source>
</evidence>
<accession>A0ACB9DDY4</accession>
<dbReference type="Proteomes" id="UP001056120">
    <property type="component" value="Linkage Group LG19"/>
</dbReference>
<reference evidence="2" key="1">
    <citation type="journal article" date="2022" name="Mol. Ecol. Resour.">
        <title>The genomes of chicory, endive, great burdock and yacon provide insights into Asteraceae palaeo-polyploidization history and plant inulin production.</title>
        <authorList>
            <person name="Fan W."/>
            <person name="Wang S."/>
            <person name="Wang H."/>
            <person name="Wang A."/>
            <person name="Jiang F."/>
            <person name="Liu H."/>
            <person name="Zhao H."/>
            <person name="Xu D."/>
            <person name="Zhang Y."/>
        </authorList>
    </citation>
    <scope>NUCLEOTIDE SEQUENCE [LARGE SCALE GENOMIC DNA]</scope>
    <source>
        <strain evidence="2">cv. Yunnan</strain>
    </source>
</reference>
<comment type="caution">
    <text evidence="1">The sequence shown here is derived from an EMBL/GenBank/DDBJ whole genome shotgun (WGS) entry which is preliminary data.</text>
</comment>
<name>A0ACB9DDY4_9ASTR</name>
<gene>
    <name evidence="1" type="ORF">L1987_57975</name>
</gene>
<reference evidence="1 2" key="2">
    <citation type="journal article" date="2022" name="Mol. Ecol. Resour.">
        <title>The genomes of chicory, endive, great burdock and yacon provide insights into Asteraceae paleo-polyploidization history and plant inulin production.</title>
        <authorList>
            <person name="Fan W."/>
            <person name="Wang S."/>
            <person name="Wang H."/>
            <person name="Wang A."/>
            <person name="Jiang F."/>
            <person name="Liu H."/>
            <person name="Zhao H."/>
            <person name="Xu D."/>
            <person name="Zhang Y."/>
        </authorList>
    </citation>
    <scope>NUCLEOTIDE SEQUENCE [LARGE SCALE GENOMIC DNA]</scope>
    <source>
        <strain evidence="2">cv. Yunnan</strain>
        <tissue evidence="1">Leaves</tissue>
    </source>
</reference>
<dbReference type="EMBL" id="CM042036">
    <property type="protein sequence ID" value="KAI3744879.1"/>
    <property type="molecule type" value="Genomic_DNA"/>
</dbReference>
<protein>
    <submittedName>
        <fullName evidence="1">Uncharacterized protein</fullName>
    </submittedName>
</protein>
<keyword evidence="2" id="KW-1185">Reference proteome</keyword>
<evidence type="ECO:0000313" key="1">
    <source>
        <dbReference type="EMBL" id="KAI3744879.1"/>
    </source>
</evidence>
<proteinExistence type="predicted"/>
<organism evidence="1 2">
    <name type="scientific">Smallanthus sonchifolius</name>
    <dbReference type="NCBI Taxonomy" id="185202"/>
    <lineage>
        <taxon>Eukaryota</taxon>
        <taxon>Viridiplantae</taxon>
        <taxon>Streptophyta</taxon>
        <taxon>Embryophyta</taxon>
        <taxon>Tracheophyta</taxon>
        <taxon>Spermatophyta</taxon>
        <taxon>Magnoliopsida</taxon>
        <taxon>eudicotyledons</taxon>
        <taxon>Gunneridae</taxon>
        <taxon>Pentapetalae</taxon>
        <taxon>asterids</taxon>
        <taxon>campanulids</taxon>
        <taxon>Asterales</taxon>
        <taxon>Asteraceae</taxon>
        <taxon>Asteroideae</taxon>
        <taxon>Heliantheae alliance</taxon>
        <taxon>Millerieae</taxon>
        <taxon>Smallanthus</taxon>
    </lineage>
</organism>
<sequence length="384" mass="43288">MHSTCLMNCSMSCLVGGFEYLLKDCFMCFQLLVVDISMDSKRETVRNFCKLTQLLVVDISMDSKRETVRKRKMYVNRTYRLGPLSYKRLSLLSNNMRAVCSSDQSMSSSSFVMTSDSVRVLSSVDVPLSATSVSIYSSLCFQLLVFDISMDSKRETMRNFCKLTQVVDISMDSKREIMCKRKMYLNRTDRLGPLSYKRLSLLSNNMRAGCSSDQSTSSSSFVMTSDSARVLSSADVPLSATSVSIYSSLCFQLLVVDISMDSKRETVRNFCKLTQLLVFDISMDSKRETVRNFCKLTQFLVVDISMNSKRETMCKRKMYLNRTDRLGPLSYKRLSLLSNNMRAGCSSDQSTSSSSFVMTSDSVRVLSSVDVPLSATSVLIYSSL</sequence>